<evidence type="ECO:0000313" key="5">
    <source>
        <dbReference type="EMBL" id="RAV14170.1"/>
    </source>
</evidence>
<dbReference type="InterPro" id="IPR003439">
    <property type="entry name" value="ABC_transporter-like_ATP-bd"/>
</dbReference>
<protein>
    <recommendedName>
        <fullName evidence="4">ABC transporter domain-containing protein</fullName>
    </recommendedName>
</protein>
<dbReference type="Pfam" id="PF00005">
    <property type="entry name" value="ABC_tran"/>
    <property type="match status" value="1"/>
</dbReference>
<organism evidence="5 6">
    <name type="scientific">Paenibacillus contaminans</name>
    <dbReference type="NCBI Taxonomy" id="450362"/>
    <lineage>
        <taxon>Bacteria</taxon>
        <taxon>Bacillati</taxon>
        <taxon>Bacillota</taxon>
        <taxon>Bacilli</taxon>
        <taxon>Bacillales</taxon>
        <taxon>Paenibacillaceae</taxon>
        <taxon>Paenibacillus</taxon>
    </lineage>
</organism>
<dbReference type="SUPFAM" id="SSF52540">
    <property type="entry name" value="P-loop containing nucleoside triphosphate hydrolases"/>
    <property type="match status" value="1"/>
</dbReference>
<dbReference type="Proteomes" id="UP000250369">
    <property type="component" value="Unassembled WGS sequence"/>
</dbReference>
<evidence type="ECO:0000313" key="6">
    <source>
        <dbReference type="Proteomes" id="UP000250369"/>
    </source>
</evidence>
<gene>
    <name evidence="5" type="ORF">DQG23_31875</name>
</gene>
<dbReference type="PROSITE" id="PS00211">
    <property type="entry name" value="ABC_TRANSPORTER_1"/>
    <property type="match status" value="1"/>
</dbReference>
<evidence type="ECO:0000256" key="3">
    <source>
        <dbReference type="ARBA" id="ARBA00022840"/>
    </source>
</evidence>
<keyword evidence="1" id="KW-0813">Transport</keyword>
<dbReference type="InterPro" id="IPR003593">
    <property type="entry name" value="AAA+_ATPase"/>
</dbReference>
<feature type="domain" description="ABC transporter" evidence="4">
    <location>
        <begin position="1"/>
        <end position="234"/>
    </location>
</feature>
<keyword evidence="3" id="KW-0067">ATP-binding</keyword>
<dbReference type="AlphaFoldDB" id="A0A329M344"/>
<dbReference type="PROSITE" id="PS50893">
    <property type="entry name" value="ABC_TRANSPORTER_2"/>
    <property type="match status" value="1"/>
</dbReference>
<keyword evidence="6" id="KW-1185">Reference proteome</keyword>
<evidence type="ECO:0000259" key="4">
    <source>
        <dbReference type="PROSITE" id="PS50893"/>
    </source>
</evidence>
<name>A0A329M344_9BACL</name>
<proteinExistence type="predicted"/>
<evidence type="ECO:0000256" key="2">
    <source>
        <dbReference type="ARBA" id="ARBA00022741"/>
    </source>
</evidence>
<dbReference type="PANTHER" id="PTHR42939">
    <property type="entry name" value="ABC TRANSPORTER ATP-BINDING PROTEIN ALBC-RELATED"/>
    <property type="match status" value="1"/>
</dbReference>
<dbReference type="InterPro" id="IPR017871">
    <property type="entry name" value="ABC_transporter-like_CS"/>
</dbReference>
<dbReference type="EMBL" id="QMFB01000027">
    <property type="protein sequence ID" value="RAV14170.1"/>
    <property type="molecule type" value="Genomic_DNA"/>
</dbReference>
<keyword evidence="2" id="KW-0547">Nucleotide-binding</keyword>
<dbReference type="InterPro" id="IPR027417">
    <property type="entry name" value="P-loop_NTPase"/>
</dbReference>
<dbReference type="RefSeq" id="WP_113035079.1">
    <property type="nucleotide sequence ID" value="NZ_QMFB01000027.1"/>
</dbReference>
<dbReference type="Gene3D" id="3.40.50.300">
    <property type="entry name" value="P-loop containing nucleotide triphosphate hydrolases"/>
    <property type="match status" value="1"/>
</dbReference>
<sequence length="236" mass="26594">MSVRIVLNNVEYLKGNISDATCTFTTGITYVIGKNGAGKSSLLKLIATAISPDQGEIEYTRLVKDERTGLYRKQLSVEEVRSMIGFMPQHFTGHSDMTIERYLTYMAFHKGIPRSLVKSTIEKWVKESGLYELRARKLRTLSGGQLQKIGLIQALINQPRICILDEPFEGLDNQEKLFFKSAINRLAFHSVIIMSTHLLEEMEQSATNSLLYLEDGTTRFYGGADEAGKVVGRFEE</sequence>
<dbReference type="GO" id="GO:0005524">
    <property type="term" value="F:ATP binding"/>
    <property type="evidence" value="ECO:0007669"/>
    <property type="project" value="UniProtKB-KW"/>
</dbReference>
<reference evidence="5 6" key="1">
    <citation type="journal article" date="2009" name="Int. J. Syst. Evol. Microbiol.">
        <title>Paenibacillus contaminans sp. nov., isolated from a contaminated laboratory plate.</title>
        <authorList>
            <person name="Chou J.H."/>
            <person name="Lee J.H."/>
            <person name="Lin M.C."/>
            <person name="Chang P.S."/>
            <person name="Arun A.B."/>
            <person name="Young C.C."/>
            <person name="Chen W.M."/>
        </authorList>
    </citation>
    <scope>NUCLEOTIDE SEQUENCE [LARGE SCALE GENOMIC DNA]</scope>
    <source>
        <strain evidence="5 6">CKOBP-6</strain>
    </source>
</reference>
<dbReference type="SMART" id="SM00382">
    <property type="entry name" value="AAA"/>
    <property type="match status" value="1"/>
</dbReference>
<dbReference type="OrthoDB" id="2863119at2"/>
<dbReference type="InterPro" id="IPR051782">
    <property type="entry name" value="ABC_Transporter_VariousFunc"/>
</dbReference>
<dbReference type="GO" id="GO:0016887">
    <property type="term" value="F:ATP hydrolysis activity"/>
    <property type="evidence" value="ECO:0007669"/>
    <property type="project" value="InterPro"/>
</dbReference>
<comment type="caution">
    <text evidence="5">The sequence shown here is derived from an EMBL/GenBank/DDBJ whole genome shotgun (WGS) entry which is preliminary data.</text>
</comment>
<evidence type="ECO:0000256" key="1">
    <source>
        <dbReference type="ARBA" id="ARBA00022448"/>
    </source>
</evidence>
<dbReference type="PANTHER" id="PTHR42939:SF1">
    <property type="entry name" value="ABC TRANSPORTER ATP-BINDING PROTEIN ALBC-RELATED"/>
    <property type="match status" value="1"/>
</dbReference>
<accession>A0A329M344</accession>